<dbReference type="Proteomes" id="UP001328107">
    <property type="component" value="Unassembled WGS sequence"/>
</dbReference>
<dbReference type="EMBL" id="BTRK01000005">
    <property type="protein sequence ID" value="GMR56095.1"/>
    <property type="molecule type" value="Genomic_DNA"/>
</dbReference>
<organism evidence="1 2">
    <name type="scientific">Pristionchus mayeri</name>
    <dbReference type="NCBI Taxonomy" id="1317129"/>
    <lineage>
        <taxon>Eukaryota</taxon>
        <taxon>Metazoa</taxon>
        <taxon>Ecdysozoa</taxon>
        <taxon>Nematoda</taxon>
        <taxon>Chromadorea</taxon>
        <taxon>Rhabditida</taxon>
        <taxon>Rhabditina</taxon>
        <taxon>Diplogasteromorpha</taxon>
        <taxon>Diplogasteroidea</taxon>
        <taxon>Neodiplogasteridae</taxon>
        <taxon>Pristionchus</taxon>
    </lineage>
</organism>
<proteinExistence type="predicted"/>
<comment type="caution">
    <text evidence="1">The sequence shown here is derived from an EMBL/GenBank/DDBJ whole genome shotgun (WGS) entry which is preliminary data.</text>
</comment>
<evidence type="ECO:0000313" key="2">
    <source>
        <dbReference type="Proteomes" id="UP001328107"/>
    </source>
</evidence>
<protein>
    <submittedName>
        <fullName evidence="1">Uncharacterized protein</fullName>
    </submittedName>
</protein>
<gene>
    <name evidence="1" type="ORF">PMAYCL1PPCAC_26290</name>
</gene>
<feature type="non-terminal residue" evidence="1">
    <location>
        <position position="111"/>
    </location>
</feature>
<keyword evidence="2" id="KW-1185">Reference proteome</keyword>
<dbReference type="SUPFAM" id="SSF56300">
    <property type="entry name" value="Metallo-dependent phosphatases"/>
    <property type="match status" value="1"/>
</dbReference>
<feature type="non-terminal residue" evidence="1">
    <location>
        <position position="1"/>
    </location>
</feature>
<evidence type="ECO:0000313" key="1">
    <source>
        <dbReference type="EMBL" id="GMR56095.1"/>
    </source>
</evidence>
<name>A0AAN5D5J6_9BILA</name>
<reference evidence="2" key="1">
    <citation type="submission" date="2022-10" db="EMBL/GenBank/DDBJ databases">
        <title>Genome assembly of Pristionchus species.</title>
        <authorList>
            <person name="Yoshida K."/>
            <person name="Sommer R.J."/>
        </authorList>
    </citation>
    <scope>NUCLEOTIDE SEQUENCE [LARGE SCALE GENOMIC DNA]</scope>
    <source>
        <strain evidence="2">RS5460</strain>
    </source>
</reference>
<sequence>NHQAPIVQGQARIHAQSVPLPWRLCRQRRPLSADDSLPNLPQNRLPQIRADELRELCEGAGIDTILRGHQNPKGAFESFDGDLVMTIFAATNYGEYSHGCVADIKQIGNVL</sequence>
<dbReference type="AlphaFoldDB" id="A0AAN5D5J6"/>
<dbReference type="InterPro" id="IPR029052">
    <property type="entry name" value="Metallo-depent_PP-like"/>
</dbReference>
<accession>A0AAN5D5J6</accession>
<dbReference type="Gene3D" id="3.60.21.10">
    <property type="match status" value="1"/>
</dbReference>